<evidence type="ECO:0000256" key="1">
    <source>
        <dbReference type="ARBA" id="ARBA00022827"/>
    </source>
</evidence>
<dbReference type="EMBL" id="CP157675">
    <property type="protein sequence ID" value="XBP69759.1"/>
    <property type="molecule type" value="Genomic_DNA"/>
</dbReference>
<feature type="domain" description="FAD-binding PCMH-type" evidence="3">
    <location>
        <begin position="18"/>
        <end position="196"/>
    </location>
</feature>
<dbReference type="PIRSF" id="PIRSF000136">
    <property type="entry name" value="LGO_GLO"/>
    <property type="match status" value="1"/>
</dbReference>
<dbReference type="GO" id="GO:0071949">
    <property type="term" value="F:FAD binding"/>
    <property type="evidence" value="ECO:0007669"/>
    <property type="project" value="InterPro"/>
</dbReference>
<accession>A0AAU7LQ38</accession>
<dbReference type="InterPro" id="IPR010031">
    <property type="entry name" value="FAD_lactone_oxidase-like"/>
</dbReference>
<dbReference type="PANTHER" id="PTHR43762">
    <property type="entry name" value="L-GULONOLACTONE OXIDASE"/>
    <property type="match status" value="1"/>
</dbReference>
<evidence type="ECO:0000313" key="4">
    <source>
        <dbReference type="EMBL" id="XBP69759.1"/>
    </source>
</evidence>
<dbReference type="GO" id="GO:0003885">
    <property type="term" value="F:D-arabinono-1,4-lactone oxidase activity"/>
    <property type="evidence" value="ECO:0007669"/>
    <property type="project" value="InterPro"/>
</dbReference>
<dbReference type="InterPro" id="IPR006094">
    <property type="entry name" value="Oxid_FAD_bind_N"/>
</dbReference>
<dbReference type="RefSeq" id="WP_349278602.1">
    <property type="nucleotide sequence ID" value="NZ_CBCSCU010000016.1"/>
</dbReference>
<dbReference type="InterPro" id="IPR016166">
    <property type="entry name" value="FAD-bd_PCMH"/>
</dbReference>
<evidence type="ECO:0000259" key="3">
    <source>
        <dbReference type="PROSITE" id="PS51387"/>
    </source>
</evidence>
<dbReference type="InterPro" id="IPR016167">
    <property type="entry name" value="FAD-bd_PCMH_sub1"/>
</dbReference>
<reference evidence="4" key="1">
    <citation type="submission" date="2024-05" db="EMBL/GenBank/DDBJ databases">
        <authorList>
            <person name="Bunk B."/>
            <person name="Swiderski J."/>
            <person name="Sproer C."/>
            <person name="Thiel V."/>
        </authorList>
    </citation>
    <scope>NUCLEOTIDE SEQUENCE</scope>
    <source>
        <strain evidence="4">DSM 17735</strain>
    </source>
</reference>
<dbReference type="AlphaFoldDB" id="A0AAU7LQ38"/>
<dbReference type="InterPro" id="IPR007173">
    <property type="entry name" value="ALO_C"/>
</dbReference>
<proteinExistence type="predicted"/>
<name>A0AAU7LQ38_9BURK</name>
<dbReference type="Pfam" id="PF01565">
    <property type="entry name" value="FAD_binding_4"/>
    <property type="match status" value="1"/>
</dbReference>
<organism evidence="4">
    <name type="scientific">Polaromonas hydrogenivorans</name>
    <dbReference type="NCBI Taxonomy" id="335476"/>
    <lineage>
        <taxon>Bacteria</taxon>
        <taxon>Pseudomonadati</taxon>
        <taxon>Pseudomonadota</taxon>
        <taxon>Betaproteobacteria</taxon>
        <taxon>Burkholderiales</taxon>
        <taxon>Comamonadaceae</taxon>
        <taxon>Polaromonas</taxon>
    </lineage>
</organism>
<evidence type="ECO:0000256" key="2">
    <source>
        <dbReference type="ARBA" id="ARBA00023002"/>
    </source>
</evidence>
<keyword evidence="2" id="KW-0560">Oxidoreductase</keyword>
<dbReference type="GO" id="GO:0016020">
    <property type="term" value="C:membrane"/>
    <property type="evidence" value="ECO:0007669"/>
    <property type="project" value="InterPro"/>
</dbReference>
<protein>
    <submittedName>
        <fullName evidence="4">D-arabinono-1,4-lactone oxidase</fullName>
    </submittedName>
</protein>
<dbReference type="Gene3D" id="3.30.43.10">
    <property type="entry name" value="Uridine Diphospho-n-acetylenolpyruvylglucosamine Reductase, domain 2"/>
    <property type="match status" value="1"/>
</dbReference>
<sequence length="504" mass="56539">MDMYDENENQWTNWAGSITTLPDTFCQPKSVRELQDIVTQNAGSIIRCFGSGHSWTPLVVTNGGILIDPTGITQNGQKAFRWQKNGLNLVTFFPSARWADVREALTSDGPLPKMYLPTAGVLPSINATGFVAAGCHGTGWEQPTVSDLIYAIEFVAADGKVHVFSEDTTPNEMNTVRVSVGMLGVITKITLKVDPMYRLWDQERIVPTAEVMGANPESRGGAIDASKLHALVTGNEYVELFWFPGSGFDGSIWVKQYNRTQDDPRDIPLRTDDDWVDSMAGSVMQWSAQRPMVIPAVQALTWKTINDRVKVIESSKGFVADAPRVLHYQLKAFPILDLEVAMPIPATGPNAWDFSNVVNAWWQAVNYTRVKWAAGKYPLTTCLHARFTKNSQALLSPAFEAAHSETHYCWIEILSAYPKNDPNPNNRSAAMSEFDEMANRVVGEYWIKELKGRPHWSKYWHKISPPVNIKSLLPQANLDTFNSLRRSLDPKDMFLNPFLRKQML</sequence>
<keyword evidence="1" id="KW-0274">FAD</keyword>
<dbReference type="PROSITE" id="PS51387">
    <property type="entry name" value="FAD_PCMH"/>
    <property type="match status" value="1"/>
</dbReference>
<dbReference type="InterPro" id="IPR016169">
    <property type="entry name" value="FAD-bd_PCMH_sub2"/>
</dbReference>
<dbReference type="InterPro" id="IPR036318">
    <property type="entry name" value="FAD-bd_PCMH-like_sf"/>
</dbReference>
<dbReference type="Pfam" id="PF04030">
    <property type="entry name" value="ALO"/>
    <property type="match status" value="1"/>
</dbReference>
<dbReference type="Gene3D" id="3.30.465.10">
    <property type="match status" value="1"/>
</dbReference>
<dbReference type="PANTHER" id="PTHR43762:SF1">
    <property type="entry name" value="D-ARABINONO-1,4-LACTONE OXIDASE"/>
    <property type="match status" value="1"/>
</dbReference>
<dbReference type="Gene3D" id="3.30.70.2520">
    <property type="match status" value="1"/>
</dbReference>
<gene>
    <name evidence="4" type="ORF">ABLV49_18020</name>
</gene>
<keyword evidence="1" id="KW-0285">Flavoprotein</keyword>
<dbReference type="SUPFAM" id="SSF56176">
    <property type="entry name" value="FAD-binding/transporter-associated domain-like"/>
    <property type="match status" value="1"/>
</dbReference>